<protein>
    <submittedName>
        <fullName evidence="8">Thiol-disulfide oxidoreductase</fullName>
    </submittedName>
</protein>
<reference evidence="8" key="1">
    <citation type="submission" date="2016-02" db="EMBL/GenBank/DDBJ databases">
        <title>Genome sequence of Bacillus trypoxylicola KCTC 13244(T).</title>
        <authorList>
            <person name="Jeong H."/>
            <person name="Park S.-H."/>
            <person name="Choi S.-K."/>
        </authorList>
    </citation>
    <scope>NUCLEOTIDE SEQUENCE [LARGE SCALE GENOMIC DNA]</scope>
    <source>
        <strain evidence="8">KCTC 13244</strain>
    </source>
</reference>
<dbReference type="InterPro" id="IPR017937">
    <property type="entry name" value="Thioredoxin_CS"/>
</dbReference>
<keyword evidence="6" id="KW-0812">Transmembrane</keyword>
<evidence type="ECO:0000313" key="9">
    <source>
        <dbReference type="Proteomes" id="UP000075806"/>
    </source>
</evidence>
<keyword evidence="2" id="KW-0201">Cytochrome c-type biogenesis</keyword>
<dbReference type="PROSITE" id="PS00194">
    <property type="entry name" value="THIOREDOXIN_1"/>
    <property type="match status" value="1"/>
</dbReference>
<dbReference type="OrthoDB" id="25753at2"/>
<name>A0A162EL38_9BACI</name>
<proteinExistence type="predicted"/>
<feature type="transmembrane region" description="Helical" evidence="6">
    <location>
        <begin position="12"/>
        <end position="29"/>
    </location>
</feature>
<dbReference type="CDD" id="cd02966">
    <property type="entry name" value="TlpA_like_family"/>
    <property type="match status" value="1"/>
</dbReference>
<dbReference type="InterPro" id="IPR050553">
    <property type="entry name" value="Thioredoxin_ResA/DsbE_sf"/>
</dbReference>
<dbReference type="GO" id="GO:0016491">
    <property type="term" value="F:oxidoreductase activity"/>
    <property type="evidence" value="ECO:0007669"/>
    <property type="project" value="InterPro"/>
</dbReference>
<keyword evidence="9" id="KW-1185">Reference proteome</keyword>
<dbReference type="PANTHER" id="PTHR42852">
    <property type="entry name" value="THIOL:DISULFIDE INTERCHANGE PROTEIN DSBE"/>
    <property type="match status" value="1"/>
</dbReference>
<dbReference type="SUPFAM" id="SSF52833">
    <property type="entry name" value="Thioredoxin-like"/>
    <property type="match status" value="1"/>
</dbReference>
<evidence type="ECO:0000256" key="5">
    <source>
        <dbReference type="ARBA" id="ARBA00023284"/>
    </source>
</evidence>
<evidence type="ECO:0000313" key="8">
    <source>
        <dbReference type="EMBL" id="KYG33159.1"/>
    </source>
</evidence>
<dbReference type="AlphaFoldDB" id="A0A162EL38"/>
<dbReference type="InterPro" id="IPR036249">
    <property type="entry name" value="Thioredoxin-like_sf"/>
</dbReference>
<dbReference type="Pfam" id="PF00578">
    <property type="entry name" value="AhpC-TSA"/>
    <property type="match status" value="1"/>
</dbReference>
<dbReference type="InterPro" id="IPR000866">
    <property type="entry name" value="AhpC/TSA"/>
</dbReference>
<dbReference type="PANTHER" id="PTHR42852:SF6">
    <property type="entry name" value="THIOL:DISULFIDE INTERCHANGE PROTEIN DSBE"/>
    <property type="match status" value="1"/>
</dbReference>
<evidence type="ECO:0000256" key="3">
    <source>
        <dbReference type="ARBA" id="ARBA00022968"/>
    </source>
</evidence>
<keyword evidence="6" id="KW-1133">Transmembrane helix</keyword>
<feature type="domain" description="Thioredoxin" evidence="7">
    <location>
        <begin position="35"/>
        <end position="173"/>
    </location>
</feature>
<dbReference type="GO" id="GO:0030313">
    <property type="term" value="C:cell envelope"/>
    <property type="evidence" value="ECO:0007669"/>
    <property type="project" value="UniProtKB-SubCell"/>
</dbReference>
<organism evidence="8 9">
    <name type="scientific">Alkalihalobacillus trypoxylicola</name>
    <dbReference type="NCBI Taxonomy" id="519424"/>
    <lineage>
        <taxon>Bacteria</taxon>
        <taxon>Bacillati</taxon>
        <taxon>Bacillota</taxon>
        <taxon>Bacilli</taxon>
        <taxon>Bacillales</taxon>
        <taxon>Bacillaceae</taxon>
        <taxon>Alkalihalobacillus</taxon>
    </lineage>
</organism>
<evidence type="ECO:0000256" key="2">
    <source>
        <dbReference type="ARBA" id="ARBA00022748"/>
    </source>
</evidence>
<keyword evidence="4" id="KW-1015">Disulfide bond</keyword>
<evidence type="ECO:0000259" key="7">
    <source>
        <dbReference type="PROSITE" id="PS51352"/>
    </source>
</evidence>
<sequence>MKRKRLIMRSTLLLIMLIAIGYTFYYIYIADHSVAKAGNEAVNFVLEDLEGERIELAEYEGKGVFINFWGTYCPPCVREMPIMEELYHEYKDQGIEIIAINADEPKLTVERFASRLDLTFPIVIDEKTNVIEAYGIRPLPTTVLVDENGTIVRVFSGALTEEVIREFMEEIKPKA</sequence>
<dbReference type="Gene3D" id="3.40.30.10">
    <property type="entry name" value="Glutaredoxin"/>
    <property type="match status" value="1"/>
</dbReference>
<dbReference type="InterPro" id="IPR013766">
    <property type="entry name" value="Thioredoxin_domain"/>
</dbReference>
<dbReference type="PROSITE" id="PS51352">
    <property type="entry name" value="THIOREDOXIN_2"/>
    <property type="match status" value="1"/>
</dbReference>
<dbReference type="GO" id="GO:0017004">
    <property type="term" value="P:cytochrome complex assembly"/>
    <property type="evidence" value="ECO:0007669"/>
    <property type="project" value="UniProtKB-KW"/>
</dbReference>
<dbReference type="Proteomes" id="UP000075806">
    <property type="component" value="Unassembled WGS sequence"/>
</dbReference>
<gene>
    <name evidence="8" type="ORF">AZF04_17595</name>
</gene>
<dbReference type="RefSeq" id="WP_045484235.1">
    <property type="nucleotide sequence ID" value="NZ_LTAO01000009.1"/>
</dbReference>
<dbReference type="EMBL" id="LTAO01000009">
    <property type="protein sequence ID" value="KYG33159.1"/>
    <property type="molecule type" value="Genomic_DNA"/>
</dbReference>
<evidence type="ECO:0000256" key="1">
    <source>
        <dbReference type="ARBA" id="ARBA00004196"/>
    </source>
</evidence>
<accession>A0A162EL38</accession>
<dbReference type="NCBIfam" id="NF002854">
    <property type="entry name" value="PRK03147.1"/>
    <property type="match status" value="1"/>
</dbReference>
<comment type="caution">
    <text evidence="8">The sequence shown here is derived from an EMBL/GenBank/DDBJ whole genome shotgun (WGS) entry which is preliminary data.</text>
</comment>
<comment type="subcellular location">
    <subcellularLocation>
        <location evidence="1">Cell envelope</location>
    </subcellularLocation>
</comment>
<keyword evidence="5" id="KW-0676">Redox-active center</keyword>
<dbReference type="GO" id="GO:0016209">
    <property type="term" value="F:antioxidant activity"/>
    <property type="evidence" value="ECO:0007669"/>
    <property type="project" value="InterPro"/>
</dbReference>
<evidence type="ECO:0000256" key="4">
    <source>
        <dbReference type="ARBA" id="ARBA00023157"/>
    </source>
</evidence>
<dbReference type="STRING" id="519424.AZF04_17595"/>
<keyword evidence="6" id="KW-0472">Membrane</keyword>
<keyword evidence="3" id="KW-0735">Signal-anchor</keyword>
<evidence type="ECO:0000256" key="6">
    <source>
        <dbReference type="SAM" id="Phobius"/>
    </source>
</evidence>